<evidence type="ECO:0000313" key="3">
    <source>
        <dbReference type="Proteomes" id="UP000296049"/>
    </source>
</evidence>
<feature type="region of interest" description="Disordered" evidence="1">
    <location>
        <begin position="418"/>
        <end position="441"/>
    </location>
</feature>
<feature type="compositionally biased region" description="Polar residues" evidence="1">
    <location>
        <begin position="156"/>
        <end position="167"/>
    </location>
</feature>
<reference evidence="3" key="1">
    <citation type="journal article" date="2013" name="Nat. Genet.">
        <title>The duck genome and transcriptome provide insight into an avian influenza virus reservoir species.</title>
        <authorList>
            <person name="Huang Y."/>
            <person name="Li Y."/>
            <person name="Burt D.W."/>
            <person name="Chen H."/>
            <person name="Zhang Y."/>
            <person name="Qian W."/>
            <person name="Kim H."/>
            <person name="Gan S."/>
            <person name="Zhao Y."/>
            <person name="Li J."/>
            <person name="Yi K."/>
            <person name="Feng H."/>
            <person name="Zhu P."/>
            <person name="Li B."/>
            <person name="Liu Q."/>
            <person name="Fairley S."/>
            <person name="Magor K.E."/>
            <person name="Du Z."/>
            <person name="Hu X."/>
            <person name="Goodman L."/>
            <person name="Tafer H."/>
            <person name="Vignal A."/>
            <person name="Lee T."/>
            <person name="Kim K.W."/>
            <person name="Sheng Z."/>
            <person name="An Y."/>
            <person name="Searle S."/>
            <person name="Herrero J."/>
            <person name="Groenen M.A."/>
            <person name="Crooijmans R.P."/>
            <person name="Faraut T."/>
            <person name="Cai Q."/>
            <person name="Webster R.G."/>
            <person name="Aldridge J.R."/>
            <person name="Warren W.C."/>
            <person name="Bartschat S."/>
            <person name="Kehr S."/>
            <person name="Marz M."/>
            <person name="Stadler P.F."/>
            <person name="Smith J."/>
            <person name="Kraus R.H."/>
            <person name="Zhao Y."/>
            <person name="Ren L."/>
            <person name="Fei J."/>
            <person name="Morisson M."/>
            <person name="Kaiser P."/>
            <person name="Griffin D.K."/>
            <person name="Rao M."/>
            <person name="Pitel F."/>
            <person name="Wang J."/>
            <person name="Li N."/>
        </authorList>
    </citation>
    <scope>NUCLEOTIDE SEQUENCE [LARGE SCALE GENOMIC DNA]</scope>
</reference>
<protein>
    <submittedName>
        <fullName evidence="2">Uncharacterized protein</fullName>
    </submittedName>
</protein>
<name>R0LA13_ANAPL</name>
<evidence type="ECO:0000256" key="1">
    <source>
        <dbReference type="SAM" id="MobiDB-lite"/>
    </source>
</evidence>
<feature type="compositionally biased region" description="Low complexity" evidence="1">
    <location>
        <begin position="423"/>
        <end position="441"/>
    </location>
</feature>
<evidence type="ECO:0000313" key="2">
    <source>
        <dbReference type="EMBL" id="EOA98289.1"/>
    </source>
</evidence>
<dbReference type="AlphaFoldDB" id="R0LA13"/>
<proteinExistence type="predicted"/>
<accession>R0LA13</accession>
<gene>
    <name evidence="2" type="ORF">Anapl_03016</name>
</gene>
<feature type="region of interest" description="Disordered" evidence="1">
    <location>
        <begin position="156"/>
        <end position="195"/>
    </location>
</feature>
<organism evidence="2 3">
    <name type="scientific">Anas platyrhynchos</name>
    <name type="common">Mallard</name>
    <name type="synonym">Anas boschas</name>
    <dbReference type="NCBI Taxonomy" id="8839"/>
    <lineage>
        <taxon>Eukaryota</taxon>
        <taxon>Metazoa</taxon>
        <taxon>Chordata</taxon>
        <taxon>Craniata</taxon>
        <taxon>Vertebrata</taxon>
        <taxon>Euteleostomi</taxon>
        <taxon>Archelosauria</taxon>
        <taxon>Archosauria</taxon>
        <taxon>Dinosauria</taxon>
        <taxon>Saurischia</taxon>
        <taxon>Theropoda</taxon>
        <taxon>Coelurosauria</taxon>
        <taxon>Aves</taxon>
        <taxon>Neognathae</taxon>
        <taxon>Galloanserae</taxon>
        <taxon>Anseriformes</taxon>
        <taxon>Anatidae</taxon>
        <taxon>Anatinae</taxon>
        <taxon>Anas</taxon>
    </lineage>
</organism>
<dbReference type="Proteomes" id="UP000296049">
    <property type="component" value="Unassembled WGS sequence"/>
</dbReference>
<dbReference type="EMBL" id="KB743525">
    <property type="protein sequence ID" value="EOA98289.1"/>
    <property type="molecule type" value="Genomic_DNA"/>
</dbReference>
<sequence length="546" mass="59165">MRDNTDDTKETRRSTCRQALSPLALMGPSQGLAGLDVSFQYHHSSALLSPADHFTAMVQFTGERCCIFSFLTADPEGLQMANMAQKLNCIVNRSESLHMLLQVTLLTLQLDTEGFPYVVHYGTRTTGYRYLRISARASAKTADLPGFADLNIKTLETQTPPASTSGQREMAKEQLTGQQRLHPEPATAPRGAFGQSASVKQSLLPSIQSINSRVKRHGGGKHRMQPTGSTEKFPLTADVHQVPRQQLRQHISADSAVPTGTPASPAMASLTSPITQTSSACTQHKAVNLTVRYCSREDIRSACNNGEASTSEMANVPAEAQPLHDVVLAWLMACEQMHGASHGHHIPNVPWSLSETISQPRQLNTAIKRELLYSEGTTSDNIGLWPHMLWLCLYICNKQRARHTHSQEVIQTSLRGTRLGIESSSPDSQSSVPASDSHLLLKPSPAPLPSQNCLSSASLLGASYSAAALRHSRASAASLCCEHSSSTRGNAAAVSPAQGCKPGRLAARVHMSLGHGSIGMFLMYSDTTEWFQNRTEGSRNRISSPL</sequence>
<keyword evidence="3" id="KW-1185">Reference proteome</keyword>